<protein>
    <recommendedName>
        <fullName evidence="2">Thioesterase domain-containing protein</fullName>
    </recommendedName>
</protein>
<dbReference type="EMBL" id="MWPX01000044">
    <property type="protein sequence ID" value="OUM46466.1"/>
    <property type="molecule type" value="Genomic_DNA"/>
</dbReference>
<reference evidence="3 4" key="1">
    <citation type="submission" date="2017-02" db="EMBL/GenBank/DDBJ databases">
        <title>Bacillus pseudomycoides isolate FSL K6-0042.</title>
        <authorList>
            <person name="Kovac J."/>
        </authorList>
    </citation>
    <scope>NUCLEOTIDE SEQUENCE [LARGE SCALE GENOMIC DNA]</scope>
    <source>
        <strain evidence="3 4">FSL K6-0042</strain>
    </source>
</reference>
<evidence type="ECO:0000313" key="4">
    <source>
        <dbReference type="Proteomes" id="UP000195321"/>
    </source>
</evidence>
<sequence length="167" mass="19162">MSHLLFFGHSMGALLAFELAKTLVKEEKVSPLHLFVSGKAAPHLKNIHRTIYNLPKEQFLQDLRNLNGTPKEVLENKQLMEIYEPILRGDFEVCDTYLYKKGSLLTCPISVFGGLQDERVDERNLKAWGELTTGFNQVRMIEGDHFFLHSQQDFIQNAIINDLKCNV</sequence>
<dbReference type="SUPFAM" id="SSF53474">
    <property type="entry name" value="alpha/beta-Hydrolases"/>
    <property type="match status" value="1"/>
</dbReference>
<feature type="domain" description="Thioesterase" evidence="2">
    <location>
        <begin position="5"/>
        <end position="154"/>
    </location>
</feature>
<dbReference type="RefSeq" id="WP_088094522.1">
    <property type="nucleotide sequence ID" value="NZ_JBALMA010000720.1"/>
</dbReference>
<dbReference type="Pfam" id="PF00975">
    <property type="entry name" value="Thioesterase"/>
    <property type="match status" value="1"/>
</dbReference>
<gene>
    <name evidence="3" type="ORF">BW425_23435</name>
</gene>
<dbReference type="AlphaFoldDB" id="A0A1Y3M8N6"/>
<comment type="similarity">
    <text evidence="1">Belongs to the thioesterase family.</text>
</comment>
<dbReference type="InterPro" id="IPR001031">
    <property type="entry name" value="Thioesterase"/>
</dbReference>
<evidence type="ECO:0000259" key="2">
    <source>
        <dbReference type="Pfam" id="PF00975"/>
    </source>
</evidence>
<evidence type="ECO:0000256" key="1">
    <source>
        <dbReference type="ARBA" id="ARBA00007169"/>
    </source>
</evidence>
<comment type="caution">
    <text evidence="3">The sequence shown here is derived from an EMBL/GenBank/DDBJ whole genome shotgun (WGS) entry which is preliminary data.</text>
</comment>
<dbReference type="GO" id="GO:0008610">
    <property type="term" value="P:lipid biosynthetic process"/>
    <property type="evidence" value="ECO:0007669"/>
    <property type="project" value="TreeGrafter"/>
</dbReference>
<dbReference type="PANTHER" id="PTHR11487:SF0">
    <property type="entry name" value="S-ACYL FATTY ACID SYNTHASE THIOESTERASE, MEDIUM CHAIN"/>
    <property type="match status" value="1"/>
</dbReference>
<dbReference type="Gene3D" id="3.40.50.1820">
    <property type="entry name" value="alpha/beta hydrolase"/>
    <property type="match status" value="1"/>
</dbReference>
<organism evidence="3 4">
    <name type="scientific">Bacillus pseudomycoides</name>
    <dbReference type="NCBI Taxonomy" id="64104"/>
    <lineage>
        <taxon>Bacteria</taxon>
        <taxon>Bacillati</taxon>
        <taxon>Bacillota</taxon>
        <taxon>Bacilli</taxon>
        <taxon>Bacillales</taxon>
        <taxon>Bacillaceae</taxon>
        <taxon>Bacillus</taxon>
        <taxon>Bacillus cereus group</taxon>
    </lineage>
</organism>
<accession>A0A1Y3M8N6</accession>
<dbReference type="PANTHER" id="PTHR11487">
    <property type="entry name" value="THIOESTERASE"/>
    <property type="match status" value="1"/>
</dbReference>
<dbReference type="InterPro" id="IPR012223">
    <property type="entry name" value="TEII"/>
</dbReference>
<name>A0A1Y3M8N6_9BACI</name>
<dbReference type="InterPro" id="IPR029058">
    <property type="entry name" value="AB_hydrolase_fold"/>
</dbReference>
<dbReference type="Proteomes" id="UP000195321">
    <property type="component" value="Unassembled WGS sequence"/>
</dbReference>
<evidence type="ECO:0000313" key="3">
    <source>
        <dbReference type="EMBL" id="OUM46466.1"/>
    </source>
</evidence>
<proteinExistence type="inferred from homology"/>